<reference evidence="5 6" key="1">
    <citation type="journal article" date="2019" name="Int. J. Syst. Evol. Microbiol.">
        <title>The Global Catalogue of Microorganisms (GCM) 10K type strain sequencing project: providing services to taxonomists for standard genome sequencing and annotation.</title>
        <authorList>
            <consortium name="The Broad Institute Genomics Platform"/>
            <consortium name="The Broad Institute Genome Sequencing Center for Infectious Disease"/>
            <person name="Wu L."/>
            <person name="Ma J."/>
        </authorList>
    </citation>
    <scope>NUCLEOTIDE SEQUENCE [LARGE SCALE GENOMIC DNA]</scope>
    <source>
        <strain evidence="5 6">JCM 16083</strain>
    </source>
</reference>
<feature type="chain" id="PRO_5046058162" description="Secretion system C-terminal sorting domain-containing protein" evidence="3">
    <location>
        <begin position="25"/>
        <end position="166"/>
    </location>
</feature>
<keyword evidence="1 3" id="KW-0732">Signal</keyword>
<evidence type="ECO:0000256" key="3">
    <source>
        <dbReference type="SAM" id="SignalP"/>
    </source>
</evidence>
<evidence type="ECO:0000313" key="6">
    <source>
        <dbReference type="Proteomes" id="UP001501126"/>
    </source>
</evidence>
<dbReference type="PROSITE" id="PS51257">
    <property type="entry name" value="PROKAR_LIPOPROTEIN"/>
    <property type="match status" value="1"/>
</dbReference>
<name>A0ABN1MPN3_9FLAO</name>
<feature type="region of interest" description="Disordered" evidence="2">
    <location>
        <begin position="49"/>
        <end position="68"/>
    </location>
</feature>
<dbReference type="Proteomes" id="UP001501126">
    <property type="component" value="Unassembled WGS sequence"/>
</dbReference>
<evidence type="ECO:0000256" key="2">
    <source>
        <dbReference type="SAM" id="MobiDB-lite"/>
    </source>
</evidence>
<organism evidence="5 6">
    <name type="scientific">Wandonia haliotis</name>
    <dbReference type="NCBI Taxonomy" id="574963"/>
    <lineage>
        <taxon>Bacteria</taxon>
        <taxon>Pseudomonadati</taxon>
        <taxon>Bacteroidota</taxon>
        <taxon>Flavobacteriia</taxon>
        <taxon>Flavobacteriales</taxon>
        <taxon>Crocinitomicaceae</taxon>
        <taxon>Wandonia</taxon>
    </lineage>
</organism>
<comment type="caution">
    <text evidence="5">The sequence shown here is derived from an EMBL/GenBank/DDBJ whole genome shotgun (WGS) entry which is preliminary data.</text>
</comment>
<dbReference type="EMBL" id="BAAAFH010000011">
    <property type="protein sequence ID" value="GAA0875283.1"/>
    <property type="molecule type" value="Genomic_DNA"/>
</dbReference>
<feature type="compositionally biased region" description="Low complexity" evidence="2">
    <location>
        <begin position="49"/>
        <end position="63"/>
    </location>
</feature>
<evidence type="ECO:0000256" key="1">
    <source>
        <dbReference type="ARBA" id="ARBA00022729"/>
    </source>
</evidence>
<evidence type="ECO:0000259" key="4">
    <source>
        <dbReference type="Pfam" id="PF18962"/>
    </source>
</evidence>
<dbReference type="InterPro" id="IPR026444">
    <property type="entry name" value="Secre_tail"/>
</dbReference>
<proteinExistence type="predicted"/>
<dbReference type="Pfam" id="PF18962">
    <property type="entry name" value="Por_Secre_tail"/>
    <property type="match status" value="1"/>
</dbReference>
<keyword evidence="6" id="KW-1185">Reference proteome</keyword>
<gene>
    <name evidence="5" type="ORF">GCM10009118_16920</name>
</gene>
<evidence type="ECO:0000313" key="5">
    <source>
        <dbReference type="EMBL" id="GAA0875283.1"/>
    </source>
</evidence>
<dbReference type="RefSeq" id="WP_343786602.1">
    <property type="nucleotide sequence ID" value="NZ_BAAAFH010000011.1"/>
</dbReference>
<sequence length="166" mass="17872">MKHSLVTYTTVSAFFLFFSCQLSAQSIKRSTLSSTGSTITTGNVYLSSSTGQSSITGTQTSSDSKIHQGFQQPLQLTNGSVSKLIDLEIYPNPNTGSFYLNTSLPEDTDYSFVLFDMNGKQVTEGSAVSGTRKLVELPNGAESGTYHIHILTTEKLAGSTKIIVTH</sequence>
<dbReference type="NCBIfam" id="TIGR04183">
    <property type="entry name" value="Por_Secre_tail"/>
    <property type="match status" value="1"/>
</dbReference>
<protein>
    <recommendedName>
        <fullName evidence="4">Secretion system C-terminal sorting domain-containing protein</fullName>
    </recommendedName>
</protein>
<accession>A0ABN1MPN3</accession>
<feature type="domain" description="Secretion system C-terminal sorting" evidence="4">
    <location>
        <begin position="89"/>
        <end position="164"/>
    </location>
</feature>
<feature type="signal peptide" evidence="3">
    <location>
        <begin position="1"/>
        <end position="24"/>
    </location>
</feature>